<dbReference type="GO" id="GO:0005576">
    <property type="term" value="C:extracellular region"/>
    <property type="evidence" value="ECO:0007669"/>
    <property type="project" value="UniProtKB-SubCell"/>
</dbReference>
<dbReference type="AlphaFoldDB" id="B8LQT0"/>
<proteinExistence type="evidence at transcript level"/>
<evidence type="ECO:0000256" key="2">
    <source>
        <dbReference type="ARBA" id="ARBA00008668"/>
    </source>
</evidence>
<dbReference type="GO" id="GO:0016042">
    <property type="term" value="P:lipid catabolic process"/>
    <property type="evidence" value="ECO:0007669"/>
    <property type="project" value="UniProtKB-KW"/>
</dbReference>
<evidence type="ECO:0000256" key="3">
    <source>
        <dbReference type="ARBA" id="ARBA00022525"/>
    </source>
</evidence>
<keyword evidence="6" id="KW-0443">Lipid metabolism</keyword>
<evidence type="ECO:0000256" key="1">
    <source>
        <dbReference type="ARBA" id="ARBA00004613"/>
    </source>
</evidence>
<protein>
    <submittedName>
        <fullName evidence="8">Uncharacterized protein</fullName>
    </submittedName>
</protein>
<evidence type="ECO:0000256" key="5">
    <source>
        <dbReference type="ARBA" id="ARBA00022801"/>
    </source>
</evidence>
<feature type="chain" id="PRO_5002877015" evidence="7">
    <location>
        <begin position="26"/>
        <end position="369"/>
    </location>
</feature>
<keyword evidence="4 7" id="KW-0732">Signal</keyword>
<dbReference type="PANTHER" id="PTHR45650">
    <property type="entry name" value="GDSL-LIKE LIPASE/ACYLHYDROLASE-RELATED"/>
    <property type="match status" value="1"/>
</dbReference>
<comment type="similarity">
    <text evidence="2">Belongs to the 'GDSL' lipolytic enzyme family.</text>
</comment>
<dbReference type="EMBL" id="EF678242">
    <property type="protein sequence ID" value="ABR18010.1"/>
    <property type="molecule type" value="mRNA"/>
</dbReference>
<dbReference type="InterPro" id="IPR001087">
    <property type="entry name" value="GDSL"/>
</dbReference>
<feature type="signal peptide" evidence="7">
    <location>
        <begin position="1"/>
        <end position="25"/>
    </location>
</feature>
<evidence type="ECO:0000256" key="6">
    <source>
        <dbReference type="ARBA" id="ARBA00022963"/>
    </source>
</evidence>
<evidence type="ECO:0000256" key="7">
    <source>
        <dbReference type="SAM" id="SignalP"/>
    </source>
</evidence>
<dbReference type="PANTHER" id="PTHR45650:SF4">
    <property type="entry name" value="GDSL-LIKE LIPASE_ACYLHYDROLASE FAMILY PROTEIN, EXPRESSED"/>
    <property type="match status" value="1"/>
</dbReference>
<dbReference type="SUPFAM" id="SSF52266">
    <property type="entry name" value="SGNH hydrolase"/>
    <property type="match status" value="1"/>
</dbReference>
<name>B8LQT0_PICSI</name>
<sequence>MAIVNPSSFKIILLLVAYGFKFSEAAGNLAASFVFGDSLVDAGNNNYIFTLSKANIAPNGCDFKPSAGQPSGRYTNGRIIPDIIADELGQKIYAPPFLAPSAKGSAILHGVNYASGGSGILNSTGRIFVGRLSLEVQVNNFAETRKELIGMLGAEKTKELLGNSAFSVTMGANDFINNYLVPIASTIQRALVSPESFIDQIMTTYRVQLMRLYELGARKIIVANLGPIGCIPYERTLNRVEEDQCAAMPNELAKMFNKRLRPLILELNANCKGATFVYANTYDMVEDLIINYAKYGFVSSNVACCGRGGQFRGVIPCGPTSSECVDHGKYVFWDPYHPSEAANLVVAKRLLDGGPNDVFPVNVRKLFHT</sequence>
<evidence type="ECO:0000256" key="4">
    <source>
        <dbReference type="ARBA" id="ARBA00022729"/>
    </source>
</evidence>
<dbReference type="InterPro" id="IPR035669">
    <property type="entry name" value="SGNH_plant_lipase-like"/>
</dbReference>
<keyword evidence="3" id="KW-0964">Secreted</keyword>
<organism evidence="8">
    <name type="scientific">Picea sitchensis</name>
    <name type="common">Sitka spruce</name>
    <name type="synonym">Pinus sitchensis</name>
    <dbReference type="NCBI Taxonomy" id="3332"/>
    <lineage>
        <taxon>Eukaryota</taxon>
        <taxon>Viridiplantae</taxon>
        <taxon>Streptophyta</taxon>
        <taxon>Embryophyta</taxon>
        <taxon>Tracheophyta</taxon>
        <taxon>Spermatophyta</taxon>
        <taxon>Pinopsida</taxon>
        <taxon>Pinidae</taxon>
        <taxon>Conifers I</taxon>
        <taxon>Pinales</taxon>
        <taxon>Pinaceae</taxon>
        <taxon>Picea</taxon>
    </lineage>
</organism>
<dbReference type="Pfam" id="PF00657">
    <property type="entry name" value="Lipase_GDSL"/>
    <property type="match status" value="1"/>
</dbReference>
<evidence type="ECO:0000313" key="8">
    <source>
        <dbReference type="EMBL" id="ABR18010.1"/>
    </source>
</evidence>
<keyword evidence="5" id="KW-0378">Hydrolase</keyword>
<dbReference type="CDD" id="cd01837">
    <property type="entry name" value="SGNH_plant_lipase_like"/>
    <property type="match status" value="1"/>
</dbReference>
<dbReference type="Gene3D" id="3.40.50.1110">
    <property type="entry name" value="SGNH hydrolase"/>
    <property type="match status" value="1"/>
</dbReference>
<accession>B8LQT0</accession>
<reference evidence="8" key="1">
    <citation type="submission" date="2007-06" db="EMBL/GenBank/DDBJ databases">
        <title>Full length cDNA sequences from Sitka Spruce (Picea sitchensis).</title>
        <authorList>
            <person name="Ralph S.G."/>
            <person name="Chun H.E."/>
            <person name="Liao N."/>
            <person name="Ali J."/>
            <person name="Reid K."/>
            <person name="Kolosova N."/>
            <person name="Cooper N."/>
            <person name="Cullis C."/>
            <person name="Jancsik S."/>
            <person name="Moore R."/>
            <person name="Mayo M."/>
            <person name="Wagner S."/>
            <person name="Holt R.A."/>
            <person name="Jones S.J.M."/>
            <person name="Marra M.A."/>
            <person name="Ritland C.E."/>
            <person name="Ritland K."/>
            <person name="Bohlmann J."/>
        </authorList>
    </citation>
    <scope>NUCLEOTIDE SEQUENCE</scope>
    <source>
        <tissue evidence="8">Bark</tissue>
    </source>
</reference>
<comment type="subcellular location">
    <subcellularLocation>
        <location evidence="1">Secreted</location>
    </subcellularLocation>
</comment>
<dbReference type="InterPro" id="IPR036514">
    <property type="entry name" value="SGNH_hydro_sf"/>
</dbReference>
<dbReference type="GO" id="GO:0016788">
    <property type="term" value="F:hydrolase activity, acting on ester bonds"/>
    <property type="evidence" value="ECO:0007669"/>
    <property type="project" value="InterPro"/>
</dbReference>
<keyword evidence="6" id="KW-0442">Lipid degradation</keyword>
<dbReference type="InterPro" id="IPR051238">
    <property type="entry name" value="GDSL_esterase/lipase"/>
</dbReference>